<protein>
    <submittedName>
        <fullName evidence="15">PTS system EIIBC component</fullName>
    </submittedName>
</protein>
<evidence type="ECO:0000259" key="14">
    <source>
        <dbReference type="PROSITE" id="PS51103"/>
    </source>
</evidence>
<organism evidence="15 16">
    <name type="scientific">Koleobacter methoxysyntrophicus</name>
    <dbReference type="NCBI Taxonomy" id="2751313"/>
    <lineage>
        <taxon>Bacteria</taxon>
        <taxon>Bacillati</taxon>
        <taxon>Bacillota</taxon>
        <taxon>Clostridia</taxon>
        <taxon>Koleobacterales</taxon>
        <taxon>Koleobacteraceae</taxon>
        <taxon>Koleobacter</taxon>
    </lineage>
</organism>
<proteinExistence type="predicted"/>
<evidence type="ECO:0000256" key="5">
    <source>
        <dbReference type="ARBA" id="ARBA00022679"/>
    </source>
</evidence>
<dbReference type="InterPro" id="IPR050558">
    <property type="entry name" value="PTS_Sugar-Specific_Components"/>
</dbReference>
<dbReference type="Proteomes" id="UP000662904">
    <property type="component" value="Chromosome"/>
</dbReference>
<keyword evidence="6" id="KW-0598">Phosphotransferase system</keyword>
<dbReference type="GO" id="GO:0090588">
    <property type="term" value="F:protein-phosphocysteine-N-acetylmuramate phosphotransferase system transporter activity"/>
    <property type="evidence" value="ECO:0007669"/>
    <property type="project" value="TreeGrafter"/>
</dbReference>
<dbReference type="InterPro" id="IPR001996">
    <property type="entry name" value="PTS_IIB_1"/>
</dbReference>
<keyword evidence="3" id="KW-1003">Cell membrane</keyword>
<evidence type="ECO:0000256" key="1">
    <source>
        <dbReference type="ARBA" id="ARBA00004651"/>
    </source>
</evidence>
<accession>A0A8A0RMJ9</accession>
<keyword evidence="10 12" id="KW-0472">Membrane</keyword>
<evidence type="ECO:0000256" key="2">
    <source>
        <dbReference type="ARBA" id="ARBA00022448"/>
    </source>
</evidence>
<sequence length="459" mass="47905">MSSPVKMAREIIDTMGGKENINNLQYCMTRMRVTPKDAGKVDVESLKKVEGVMGVVESSGQYQIIVGPGIVNKLAAQMEELTGVKVGETRDLRSEIKDKNRTPFKMMLRRIAGIFIPLIPALIGCGLIMGINNILLKFGAMPENLGNILGVLGNAVFMYLSIMVGINTAREFGGSPALGGVMAGILSHPNLTKITIAGKNLIPGRGGIIAVLLAVVFTVWLEKRIRKMIPEILDIILTPTLTVLIAGIATLFVIQPIGGIISEAIGMGVKGIIEGGGFIVGAILAGTFLPLVMTGLHHGLTPIHAELLQSTGVNTLLPILAMAGAGQVGAAIAVYVKTKNNRLKKTVLSGLPVGIMGIGEPLIFGVTLPLGKPFLSACIGAAFGGAVQAVLKVGSTSMGLSGLPLAAIIVPEKIPFYLLGVVVSYIAGFIATMIIGFDDPVDEDVDGAKTTSTGFTFGS</sequence>
<keyword evidence="9 12" id="KW-1133">Transmembrane helix</keyword>
<reference evidence="15" key="1">
    <citation type="submission" date="2020-07" db="EMBL/GenBank/DDBJ databases">
        <title>Koleobacter methoxysyntrophicus gen. nov., sp. nov., a novel anaerobic bacterium isolated from deep subsurface oil field and proposal of Koleobacterales ord. nov. in the phylum Firmicutes.</title>
        <authorList>
            <person name="Sakamoto S."/>
            <person name="Tamaki H."/>
        </authorList>
    </citation>
    <scope>NUCLEOTIDE SEQUENCE</scope>
    <source>
        <strain evidence="15">NRmbB1</strain>
    </source>
</reference>
<gene>
    <name evidence="15" type="ORF">H0A61_01094</name>
</gene>
<feature type="transmembrane region" description="Helical" evidence="12">
    <location>
        <begin position="414"/>
        <end position="437"/>
    </location>
</feature>
<evidence type="ECO:0000256" key="7">
    <source>
        <dbReference type="ARBA" id="ARBA00022692"/>
    </source>
</evidence>
<evidence type="ECO:0000256" key="6">
    <source>
        <dbReference type="ARBA" id="ARBA00022683"/>
    </source>
</evidence>
<feature type="transmembrane region" description="Helical" evidence="12">
    <location>
        <begin position="111"/>
        <end position="136"/>
    </location>
</feature>
<feature type="domain" description="PTS EIIC type-1" evidence="14">
    <location>
        <begin position="109"/>
        <end position="451"/>
    </location>
</feature>
<feature type="domain" description="PTS EIIB type-1" evidence="13">
    <location>
        <begin position="5"/>
        <end position="88"/>
    </location>
</feature>
<dbReference type="GO" id="GO:0009401">
    <property type="term" value="P:phosphoenolpyruvate-dependent sugar phosphotransferase system"/>
    <property type="evidence" value="ECO:0007669"/>
    <property type="project" value="UniProtKB-KW"/>
</dbReference>
<evidence type="ECO:0000313" key="15">
    <source>
        <dbReference type="EMBL" id="QSQ08749.1"/>
    </source>
</evidence>
<evidence type="ECO:0000259" key="13">
    <source>
        <dbReference type="PROSITE" id="PS51098"/>
    </source>
</evidence>
<dbReference type="SUPFAM" id="SSF55604">
    <property type="entry name" value="Glucose permease domain IIB"/>
    <property type="match status" value="1"/>
</dbReference>
<feature type="transmembrane region" description="Helical" evidence="12">
    <location>
        <begin position="148"/>
        <end position="166"/>
    </location>
</feature>
<feature type="transmembrane region" description="Helical" evidence="12">
    <location>
        <begin position="348"/>
        <end position="368"/>
    </location>
</feature>
<dbReference type="KEGG" id="kme:H0A61_01094"/>
<dbReference type="InterPro" id="IPR003352">
    <property type="entry name" value="PTS_EIIC"/>
</dbReference>
<dbReference type="PANTHER" id="PTHR30175:SF3">
    <property type="entry name" value="PTS SYSTEM N-ACETYLMURAMIC ACID-SPECIFIC EIIBC COMPONENT"/>
    <property type="match status" value="1"/>
</dbReference>
<dbReference type="GO" id="GO:0005886">
    <property type="term" value="C:plasma membrane"/>
    <property type="evidence" value="ECO:0007669"/>
    <property type="project" value="UniProtKB-SubCell"/>
</dbReference>
<keyword evidence="8" id="KW-0418">Kinase</keyword>
<dbReference type="InterPro" id="IPR036878">
    <property type="entry name" value="Glu_permease_IIB"/>
</dbReference>
<evidence type="ECO:0000313" key="16">
    <source>
        <dbReference type="Proteomes" id="UP000662904"/>
    </source>
</evidence>
<feature type="transmembrane region" description="Helical" evidence="12">
    <location>
        <begin position="275"/>
        <end position="296"/>
    </location>
</feature>
<feature type="transmembrane region" description="Helical" evidence="12">
    <location>
        <begin position="374"/>
        <end position="393"/>
    </location>
</feature>
<dbReference type="FunFam" id="3.30.1360.60:FF:000001">
    <property type="entry name" value="PTS system glucose-specific IIBC component PtsG"/>
    <property type="match status" value="1"/>
</dbReference>
<dbReference type="Pfam" id="PF00367">
    <property type="entry name" value="PTS_EIIB"/>
    <property type="match status" value="1"/>
</dbReference>
<dbReference type="EMBL" id="CP059066">
    <property type="protein sequence ID" value="QSQ08749.1"/>
    <property type="molecule type" value="Genomic_DNA"/>
</dbReference>
<comment type="subcellular location">
    <subcellularLocation>
        <location evidence="1">Cell membrane</location>
        <topology evidence="1">Multi-pass membrane protein</topology>
    </subcellularLocation>
</comment>
<feature type="transmembrane region" description="Helical" evidence="12">
    <location>
        <begin position="202"/>
        <end position="220"/>
    </location>
</feature>
<dbReference type="InterPro" id="IPR018113">
    <property type="entry name" value="PTrfase_EIIB_Cys"/>
</dbReference>
<evidence type="ECO:0000256" key="4">
    <source>
        <dbReference type="ARBA" id="ARBA00022597"/>
    </source>
</evidence>
<feature type="active site" description="Phosphocysteine intermediate; for EIIB activity" evidence="11">
    <location>
        <position position="27"/>
    </location>
</feature>
<keyword evidence="7 12" id="KW-0812">Transmembrane</keyword>
<keyword evidence="5" id="KW-0808">Transferase</keyword>
<dbReference type="Gene3D" id="3.30.1360.60">
    <property type="entry name" value="Glucose permease domain IIB"/>
    <property type="match status" value="1"/>
</dbReference>
<dbReference type="AlphaFoldDB" id="A0A8A0RMJ9"/>
<dbReference type="GO" id="GO:0016301">
    <property type="term" value="F:kinase activity"/>
    <property type="evidence" value="ECO:0007669"/>
    <property type="project" value="UniProtKB-KW"/>
</dbReference>
<evidence type="ECO:0000256" key="8">
    <source>
        <dbReference type="ARBA" id="ARBA00022777"/>
    </source>
</evidence>
<dbReference type="PROSITE" id="PS51098">
    <property type="entry name" value="PTS_EIIB_TYPE_1"/>
    <property type="match status" value="1"/>
</dbReference>
<feature type="transmembrane region" description="Helical" evidence="12">
    <location>
        <begin position="232"/>
        <end position="254"/>
    </location>
</feature>
<keyword evidence="2" id="KW-0813">Transport</keyword>
<dbReference type="GO" id="GO:0008982">
    <property type="term" value="F:protein-N(PI)-phosphohistidine-sugar phosphotransferase activity"/>
    <property type="evidence" value="ECO:0007669"/>
    <property type="project" value="InterPro"/>
</dbReference>
<dbReference type="RefSeq" id="WP_206708953.1">
    <property type="nucleotide sequence ID" value="NZ_CP059066.1"/>
</dbReference>
<evidence type="ECO:0000256" key="9">
    <source>
        <dbReference type="ARBA" id="ARBA00022989"/>
    </source>
</evidence>
<dbReference type="PANTHER" id="PTHR30175">
    <property type="entry name" value="PHOSPHOTRANSFERASE SYSTEM TRANSPORT PROTEIN"/>
    <property type="match status" value="1"/>
</dbReference>
<evidence type="ECO:0000256" key="10">
    <source>
        <dbReference type="ARBA" id="ARBA00023136"/>
    </source>
</evidence>
<dbReference type="CDD" id="cd00212">
    <property type="entry name" value="PTS_IIB_glc"/>
    <property type="match status" value="1"/>
</dbReference>
<keyword evidence="16" id="KW-1185">Reference proteome</keyword>
<evidence type="ECO:0000256" key="12">
    <source>
        <dbReference type="SAM" id="Phobius"/>
    </source>
</evidence>
<keyword evidence="4" id="KW-0762">Sugar transport</keyword>
<dbReference type="InterPro" id="IPR013013">
    <property type="entry name" value="PTS_EIIC_1"/>
</dbReference>
<feature type="transmembrane region" description="Helical" evidence="12">
    <location>
        <begin position="316"/>
        <end position="336"/>
    </location>
</feature>
<dbReference type="PROSITE" id="PS51103">
    <property type="entry name" value="PTS_EIIC_TYPE_1"/>
    <property type="match status" value="1"/>
</dbReference>
<evidence type="ECO:0000256" key="3">
    <source>
        <dbReference type="ARBA" id="ARBA00022475"/>
    </source>
</evidence>
<dbReference type="Pfam" id="PF02378">
    <property type="entry name" value="PTS_EIIC"/>
    <property type="match status" value="1"/>
</dbReference>
<evidence type="ECO:0000256" key="11">
    <source>
        <dbReference type="PROSITE-ProRule" id="PRU00421"/>
    </source>
</evidence>
<name>A0A8A0RMJ9_9FIRM</name>